<organism evidence="2 3">
    <name type="scientific">Dreissena polymorpha</name>
    <name type="common">Zebra mussel</name>
    <name type="synonym">Mytilus polymorpha</name>
    <dbReference type="NCBI Taxonomy" id="45954"/>
    <lineage>
        <taxon>Eukaryota</taxon>
        <taxon>Metazoa</taxon>
        <taxon>Spiralia</taxon>
        <taxon>Lophotrochozoa</taxon>
        <taxon>Mollusca</taxon>
        <taxon>Bivalvia</taxon>
        <taxon>Autobranchia</taxon>
        <taxon>Heteroconchia</taxon>
        <taxon>Euheterodonta</taxon>
        <taxon>Imparidentia</taxon>
        <taxon>Neoheterodontei</taxon>
        <taxon>Myida</taxon>
        <taxon>Dreissenoidea</taxon>
        <taxon>Dreissenidae</taxon>
        <taxon>Dreissena</taxon>
    </lineage>
</organism>
<evidence type="ECO:0000256" key="1">
    <source>
        <dbReference type="SAM" id="SignalP"/>
    </source>
</evidence>
<sequence>MKKLLFGFGSTQVLLALLISGQTFKTFEFEQVFGSPGKPRTQWRSGASGSSALHVFDGDRVEISLCLLEPTTLSIAGLQYSNDGNGDQVDFWIDEKYMGTIYTKSASGSGMLWNVFSQVGRIGDAVTLSPGKHTLVVIVVKSDCHGLEIDNLEFTSDINVPDELFTCESKFFPSLKPTACAEKMDSPQQRRLMG</sequence>
<feature type="signal peptide" evidence="1">
    <location>
        <begin position="1"/>
        <end position="16"/>
    </location>
</feature>
<reference evidence="2" key="1">
    <citation type="journal article" date="2019" name="bioRxiv">
        <title>The Genome of the Zebra Mussel, Dreissena polymorpha: A Resource for Invasive Species Research.</title>
        <authorList>
            <person name="McCartney M.A."/>
            <person name="Auch B."/>
            <person name="Kono T."/>
            <person name="Mallez S."/>
            <person name="Zhang Y."/>
            <person name="Obille A."/>
            <person name="Becker A."/>
            <person name="Abrahante J.E."/>
            <person name="Garbe J."/>
            <person name="Badalamenti J.P."/>
            <person name="Herman A."/>
            <person name="Mangelson H."/>
            <person name="Liachko I."/>
            <person name="Sullivan S."/>
            <person name="Sone E.D."/>
            <person name="Koren S."/>
            <person name="Silverstein K.A.T."/>
            <person name="Beckman K.B."/>
            <person name="Gohl D.M."/>
        </authorList>
    </citation>
    <scope>NUCLEOTIDE SEQUENCE</scope>
    <source>
        <strain evidence="2">Duluth1</strain>
        <tissue evidence="2">Whole animal</tissue>
    </source>
</reference>
<name>A0A9D4DEX8_DREPO</name>
<keyword evidence="1" id="KW-0732">Signal</keyword>
<accession>A0A9D4DEX8</accession>
<dbReference type="AlphaFoldDB" id="A0A9D4DEX8"/>
<evidence type="ECO:0000313" key="2">
    <source>
        <dbReference type="EMBL" id="KAH3747245.1"/>
    </source>
</evidence>
<dbReference type="InterPro" id="IPR008979">
    <property type="entry name" value="Galactose-bd-like_sf"/>
</dbReference>
<keyword evidence="3" id="KW-1185">Reference proteome</keyword>
<evidence type="ECO:0000313" key="3">
    <source>
        <dbReference type="Proteomes" id="UP000828390"/>
    </source>
</evidence>
<reference evidence="2" key="2">
    <citation type="submission" date="2020-11" db="EMBL/GenBank/DDBJ databases">
        <authorList>
            <person name="McCartney M.A."/>
            <person name="Auch B."/>
            <person name="Kono T."/>
            <person name="Mallez S."/>
            <person name="Becker A."/>
            <person name="Gohl D.M."/>
            <person name="Silverstein K.A.T."/>
            <person name="Koren S."/>
            <person name="Bechman K.B."/>
            <person name="Herman A."/>
            <person name="Abrahante J.E."/>
            <person name="Garbe J."/>
        </authorList>
    </citation>
    <scope>NUCLEOTIDE SEQUENCE</scope>
    <source>
        <strain evidence="2">Duluth1</strain>
        <tissue evidence="2">Whole animal</tissue>
    </source>
</reference>
<feature type="chain" id="PRO_5038410113" evidence="1">
    <location>
        <begin position="17"/>
        <end position="194"/>
    </location>
</feature>
<gene>
    <name evidence="2" type="ORF">DPMN_181668</name>
</gene>
<protein>
    <submittedName>
        <fullName evidence="2">Uncharacterized protein</fullName>
    </submittedName>
</protein>
<dbReference type="SUPFAM" id="SSF49785">
    <property type="entry name" value="Galactose-binding domain-like"/>
    <property type="match status" value="1"/>
</dbReference>
<dbReference type="Gene3D" id="2.60.120.260">
    <property type="entry name" value="Galactose-binding domain-like"/>
    <property type="match status" value="1"/>
</dbReference>
<dbReference type="Proteomes" id="UP000828390">
    <property type="component" value="Unassembled WGS sequence"/>
</dbReference>
<comment type="caution">
    <text evidence="2">The sequence shown here is derived from an EMBL/GenBank/DDBJ whole genome shotgun (WGS) entry which is preliminary data.</text>
</comment>
<dbReference type="EMBL" id="JAIWYP010000010">
    <property type="protein sequence ID" value="KAH3747245.1"/>
    <property type="molecule type" value="Genomic_DNA"/>
</dbReference>
<proteinExistence type="predicted"/>